<keyword evidence="5" id="KW-0449">Lipoprotein</keyword>
<dbReference type="Gene3D" id="1.10.287.110">
    <property type="entry name" value="DnaJ domain"/>
    <property type="match status" value="1"/>
</dbReference>
<dbReference type="RefSeq" id="XP_013778559.1">
    <property type="nucleotide sequence ID" value="XM_013923105.2"/>
</dbReference>
<comment type="subcellular location">
    <subcellularLocation>
        <location evidence="1">Membrane</location>
        <topology evidence="1">Lipid-anchor</topology>
    </subcellularLocation>
</comment>
<dbReference type="InterPro" id="IPR051434">
    <property type="entry name" value="DnaJ_C_subfamily_member5"/>
</dbReference>
<evidence type="ECO:0000256" key="3">
    <source>
        <dbReference type="ARBA" id="ARBA00023139"/>
    </source>
</evidence>
<dbReference type="RefSeq" id="XP_022246262.1">
    <property type="nucleotide sequence ID" value="XM_022390554.1"/>
</dbReference>
<evidence type="ECO:0000313" key="8">
    <source>
        <dbReference type="RefSeq" id="XP_013778557.1"/>
    </source>
</evidence>
<evidence type="ECO:0000256" key="5">
    <source>
        <dbReference type="ARBA" id="ARBA00023288"/>
    </source>
</evidence>
<dbReference type="CDD" id="cd06257">
    <property type="entry name" value="DnaJ"/>
    <property type="match status" value="1"/>
</dbReference>
<dbReference type="SUPFAM" id="SSF46565">
    <property type="entry name" value="Chaperone J-domain"/>
    <property type="match status" value="1"/>
</dbReference>
<protein>
    <submittedName>
        <fullName evidence="8 9">DnaJ homolog subfamily C member 5-like isoform X1</fullName>
    </submittedName>
</protein>
<organism evidence="7 10">
    <name type="scientific">Limulus polyphemus</name>
    <name type="common">Atlantic horseshoe crab</name>
    <dbReference type="NCBI Taxonomy" id="6850"/>
    <lineage>
        <taxon>Eukaryota</taxon>
        <taxon>Metazoa</taxon>
        <taxon>Ecdysozoa</taxon>
        <taxon>Arthropoda</taxon>
        <taxon>Chelicerata</taxon>
        <taxon>Merostomata</taxon>
        <taxon>Xiphosura</taxon>
        <taxon>Limulidae</taxon>
        <taxon>Limulus</taxon>
    </lineage>
</organism>
<keyword evidence="7" id="KW-1185">Reference proteome</keyword>
<evidence type="ECO:0000259" key="6">
    <source>
        <dbReference type="PROSITE" id="PS50076"/>
    </source>
</evidence>
<dbReference type="PANTHER" id="PTHR44027:SF2">
    <property type="entry name" value="DNAJ HOMOLOG SUBFAMILY C MEMBER 5G"/>
    <property type="match status" value="1"/>
</dbReference>
<sequence>MNDLRRKSTKGESLYQVLEVSKGATSEDIKKSYRRLALRYHPDKNPDNPETAEKFKEINFANTVLSDPEKREIYDSYGSLGLYIADNIGRENVKYYFLLTSNWFKVLLACCAVFTCCCCCCCCNCCCGKCKANVAEEPDDTNDIEVESVGDASGDENVFISENRKKENLLNKDEHTPIIAQPTRNQQVPIPIQTMPSADEIDVLNSSLCSTEELKILISFENQDGHLNDEKISINVGNNPP</sequence>
<evidence type="ECO:0000313" key="7">
    <source>
        <dbReference type="Proteomes" id="UP000694941"/>
    </source>
</evidence>
<dbReference type="PROSITE" id="PS50076">
    <property type="entry name" value="DNAJ_2"/>
    <property type="match status" value="1"/>
</dbReference>
<dbReference type="RefSeq" id="XP_013778557.1">
    <property type="nucleotide sequence ID" value="XM_013923103.2"/>
</dbReference>
<dbReference type="InterPro" id="IPR036869">
    <property type="entry name" value="J_dom_sf"/>
</dbReference>
<proteinExistence type="predicted"/>
<evidence type="ECO:0000313" key="11">
    <source>
        <dbReference type="RefSeq" id="XP_022246262.1"/>
    </source>
</evidence>
<dbReference type="PRINTS" id="PR00625">
    <property type="entry name" value="JDOMAIN"/>
</dbReference>
<dbReference type="GeneID" id="106463127"/>
<keyword evidence="3" id="KW-0564">Palmitate</keyword>
<name>A0ABM1BBB4_LIMPO</name>
<dbReference type="Pfam" id="PF00226">
    <property type="entry name" value="DnaJ"/>
    <property type="match status" value="1"/>
</dbReference>
<dbReference type="RefSeq" id="XP_013778558.1">
    <property type="nucleotide sequence ID" value="XM_013923104.2"/>
</dbReference>
<keyword evidence="2" id="KW-0472">Membrane</keyword>
<dbReference type="SMART" id="SM00271">
    <property type="entry name" value="DnaJ"/>
    <property type="match status" value="1"/>
</dbReference>
<evidence type="ECO:0000313" key="9">
    <source>
        <dbReference type="RefSeq" id="XP_013778558.1"/>
    </source>
</evidence>
<evidence type="ECO:0000256" key="2">
    <source>
        <dbReference type="ARBA" id="ARBA00023136"/>
    </source>
</evidence>
<feature type="domain" description="J" evidence="6">
    <location>
        <begin position="13"/>
        <end position="78"/>
    </location>
</feature>
<accession>A0ABM1BBB4</accession>
<dbReference type="PANTHER" id="PTHR44027">
    <property type="entry name" value="DNAJ HOMOLOG SUBFAMILY C MEMBER 5 HOMOLOG"/>
    <property type="match status" value="1"/>
</dbReference>
<gene>
    <name evidence="8 9 10 11" type="primary">LOC106463127</name>
</gene>
<dbReference type="InterPro" id="IPR001623">
    <property type="entry name" value="DnaJ_domain"/>
</dbReference>
<evidence type="ECO:0000256" key="4">
    <source>
        <dbReference type="ARBA" id="ARBA00023186"/>
    </source>
</evidence>
<dbReference type="Proteomes" id="UP000694941">
    <property type="component" value="Unplaced"/>
</dbReference>
<reference evidence="8 9" key="1">
    <citation type="submission" date="2025-05" db="UniProtKB">
        <authorList>
            <consortium name="RefSeq"/>
        </authorList>
    </citation>
    <scope>IDENTIFICATION</scope>
    <source>
        <tissue evidence="8 9">Muscle</tissue>
    </source>
</reference>
<evidence type="ECO:0000313" key="10">
    <source>
        <dbReference type="RefSeq" id="XP_013778559.1"/>
    </source>
</evidence>
<evidence type="ECO:0000256" key="1">
    <source>
        <dbReference type="ARBA" id="ARBA00004635"/>
    </source>
</evidence>
<keyword evidence="4" id="KW-0143">Chaperone</keyword>